<gene>
    <name evidence="1" type="ORF">HPP92_004210</name>
</gene>
<sequence length="54" mass="6229">MGPLSQIVKRNRIFRPRQQNQRRQLVEYATNFTRLADNSIPAQSGGRKIPADAY</sequence>
<dbReference type="AlphaFoldDB" id="A0A835RWG6"/>
<organism evidence="1 2">
    <name type="scientific">Vanilla planifolia</name>
    <name type="common">Vanilla</name>
    <dbReference type="NCBI Taxonomy" id="51239"/>
    <lineage>
        <taxon>Eukaryota</taxon>
        <taxon>Viridiplantae</taxon>
        <taxon>Streptophyta</taxon>
        <taxon>Embryophyta</taxon>
        <taxon>Tracheophyta</taxon>
        <taxon>Spermatophyta</taxon>
        <taxon>Magnoliopsida</taxon>
        <taxon>Liliopsida</taxon>
        <taxon>Asparagales</taxon>
        <taxon>Orchidaceae</taxon>
        <taxon>Vanilloideae</taxon>
        <taxon>Vanilleae</taxon>
        <taxon>Vanilla</taxon>
    </lineage>
</organism>
<proteinExistence type="predicted"/>
<evidence type="ECO:0000313" key="2">
    <source>
        <dbReference type="Proteomes" id="UP000636800"/>
    </source>
</evidence>
<protein>
    <submittedName>
        <fullName evidence="1">Uncharacterized protein</fullName>
    </submittedName>
</protein>
<dbReference type="OrthoDB" id="26838at2759"/>
<comment type="caution">
    <text evidence="1">The sequence shown here is derived from an EMBL/GenBank/DDBJ whole genome shotgun (WGS) entry which is preliminary data.</text>
</comment>
<dbReference type="EMBL" id="JADCNL010000001">
    <property type="protein sequence ID" value="KAG0499519.1"/>
    <property type="molecule type" value="Genomic_DNA"/>
</dbReference>
<reference evidence="1 2" key="1">
    <citation type="journal article" date="2020" name="Nat. Food">
        <title>A phased Vanilla planifolia genome enables genetic improvement of flavour and production.</title>
        <authorList>
            <person name="Hasing T."/>
            <person name="Tang H."/>
            <person name="Brym M."/>
            <person name="Khazi F."/>
            <person name="Huang T."/>
            <person name="Chambers A.H."/>
        </authorList>
    </citation>
    <scope>NUCLEOTIDE SEQUENCE [LARGE SCALE GENOMIC DNA]</scope>
    <source>
        <tissue evidence="1">Leaf</tissue>
    </source>
</reference>
<keyword evidence="2" id="KW-1185">Reference proteome</keyword>
<name>A0A835RWG6_VANPL</name>
<accession>A0A835RWG6</accession>
<dbReference type="Proteomes" id="UP000636800">
    <property type="component" value="Chromosome 1"/>
</dbReference>
<evidence type="ECO:0000313" key="1">
    <source>
        <dbReference type="EMBL" id="KAG0499519.1"/>
    </source>
</evidence>